<keyword evidence="1" id="KW-0812">Transmembrane</keyword>
<accession>A0ABT1C142</accession>
<reference evidence="2 3" key="1">
    <citation type="submission" date="2022-06" db="EMBL/GenBank/DDBJ databases">
        <title>Mesorhizobium sp. strain RP14 Genome sequencing and assembly.</title>
        <authorList>
            <person name="Kim I."/>
        </authorList>
    </citation>
    <scope>NUCLEOTIDE SEQUENCE [LARGE SCALE GENOMIC DNA]</scope>
    <source>
        <strain evidence="3">RP14(2022)</strain>
    </source>
</reference>
<dbReference type="InterPro" id="IPR009325">
    <property type="entry name" value="DUF983"/>
</dbReference>
<proteinExistence type="predicted"/>
<keyword evidence="1" id="KW-1133">Transmembrane helix</keyword>
<dbReference type="Proteomes" id="UP001205906">
    <property type="component" value="Unassembled WGS sequence"/>
</dbReference>
<comment type="caution">
    <text evidence="2">The sequence shown here is derived from an EMBL/GenBank/DDBJ whole genome shotgun (WGS) entry which is preliminary data.</text>
</comment>
<evidence type="ECO:0000313" key="3">
    <source>
        <dbReference type="Proteomes" id="UP001205906"/>
    </source>
</evidence>
<evidence type="ECO:0000313" key="2">
    <source>
        <dbReference type="EMBL" id="MCO6048550.1"/>
    </source>
</evidence>
<protein>
    <submittedName>
        <fullName evidence="2">DUF983 domain-containing protein</fullName>
    </submittedName>
</protein>
<keyword evidence="1" id="KW-0472">Membrane</keyword>
<dbReference type="Pfam" id="PF06170">
    <property type="entry name" value="DUF983"/>
    <property type="match status" value="1"/>
</dbReference>
<dbReference type="EMBL" id="JAMXQS010000001">
    <property type="protein sequence ID" value="MCO6048550.1"/>
    <property type="molecule type" value="Genomic_DNA"/>
</dbReference>
<name>A0ABT1C142_9HYPH</name>
<gene>
    <name evidence="2" type="ORF">NGM99_01935</name>
</gene>
<feature type="transmembrane region" description="Helical" evidence="1">
    <location>
        <begin position="64"/>
        <end position="84"/>
    </location>
</feature>
<evidence type="ECO:0000256" key="1">
    <source>
        <dbReference type="SAM" id="Phobius"/>
    </source>
</evidence>
<dbReference type="RefSeq" id="WP_252815395.1">
    <property type="nucleotide sequence ID" value="NZ_JAMXQS010000001.1"/>
</dbReference>
<organism evidence="2 3">
    <name type="scientific">Mesorhizobium liriopis</name>
    <dbReference type="NCBI Taxonomy" id="2953882"/>
    <lineage>
        <taxon>Bacteria</taxon>
        <taxon>Pseudomonadati</taxon>
        <taxon>Pseudomonadota</taxon>
        <taxon>Alphaproteobacteria</taxon>
        <taxon>Hyphomicrobiales</taxon>
        <taxon>Phyllobacteriaceae</taxon>
        <taxon>Mesorhizobium</taxon>
    </lineage>
</organism>
<feature type="transmembrane region" description="Helical" evidence="1">
    <location>
        <begin position="90"/>
        <end position="109"/>
    </location>
</feature>
<keyword evidence="3" id="KW-1185">Reference proteome</keyword>
<sequence>MSEPGGGVKADAAYPPVEPISAGLRGRCPRCGKGRLFAGFLRLDKQCERCGLDYSFADSGDGPAVFAMLVVGFIVVGLALWAEVNYAPPLWLHFVLWVPLAAILCLGSLRLMKGVLVTLQYSNSAAEGRWDRPE</sequence>